<feature type="compositionally biased region" description="Acidic residues" evidence="2">
    <location>
        <begin position="133"/>
        <end position="157"/>
    </location>
</feature>
<evidence type="ECO:0000256" key="2">
    <source>
        <dbReference type="SAM" id="MobiDB-lite"/>
    </source>
</evidence>
<feature type="coiled-coil region" evidence="1">
    <location>
        <begin position="224"/>
        <end position="258"/>
    </location>
</feature>
<feature type="region of interest" description="Disordered" evidence="2">
    <location>
        <begin position="1"/>
        <end position="218"/>
    </location>
</feature>
<dbReference type="Proteomes" id="UP000655883">
    <property type="component" value="Segment"/>
</dbReference>
<keyword evidence="4" id="KW-1185">Reference proteome</keyword>
<evidence type="ECO:0000313" key="4">
    <source>
        <dbReference type="Proteomes" id="UP000655883"/>
    </source>
</evidence>
<keyword evidence="1" id="KW-0175">Coiled coil</keyword>
<feature type="compositionally biased region" description="Polar residues" evidence="2">
    <location>
        <begin position="70"/>
        <end position="80"/>
    </location>
</feature>
<accession>A0A7S5UXG0</accession>
<feature type="compositionally biased region" description="Acidic residues" evidence="2">
    <location>
        <begin position="190"/>
        <end position="218"/>
    </location>
</feature>
<gene>
    <name evidence="3" type="ORF">EVB97_276</name>
</gene>
<evidence type="ECO:0000313" key="3">
    <source>
        <dbReference type="EMBL" id="QIG72834.1"/>
    </source>
</evidence>
<evidence type="ECO:0000256" key="1">
    <source>
        <dbReference type="SAM" id="Coils"/>
    </source>
</evidence>
<organism evidence="3 4">
    <name type="scientific">Rhizobium phage RHph_Y65</name>
    <dbReference type="NCBI Taxonomy" id="2509785"/>
    <lineage>
        <taxon>Viruses</taxon>
        <taxon>Duplodnaviria</taxon>
        <taxon>Heunggongvirae</taxon>
        <taxon>Uroviricota</taxon>
        <taxon>Caudoviricetes</taxon>
        <taxon>Kleczkowskaviridae</taxon>
        <taxon>Cuauhnahuacvirus</taxon>
        <taxon>Cuauhnahuacvirus Y65</taxon>
    </lineage>
</organism>
<proteinExistence type="predicted"/>
<sequence>MARFVVSSDVVNPYKVIYHDEMPTDDGSGDKDQEYKDATDEYSGDVIKSKSPKLKPPEEAPIPGMENKRPQTQTILGSNNPPEEDPPPPPPGPTMEEPDDTPDPSQPPPPDAQSSDDKTTKDPLNQNPPTPSDDSDSEYDDDDFEDGGDIEGDDPDALPDPSRPSNRKSGDSSIDSNPDDTGFTYPTSFDDLEDSDGEAGEIGDIESEDSEPDPFDGMSDEEIRKAIENAQDDMSDDVKDTQQQIDQSKEDLASMKRVGNGMSGGGASGISLLSRASAEKFTNLMKPFDQWIRDLKGKAGQNLVYSTDTVSRRVKGLFGREIDSDSHKGKELDKVLAIVYDTSGSMNAKLMTKISSSLFYKLTREKIVKYILPIHFDGRLPTKFYRATEATPEIEKMLKNGSGSYIQPAYRQLEKLIRENKSKMKVSGIVIISDYDIFDAVKLPDDLYKELKDIPIFCLLVADGKLTPTNTSLATKYKNQSGLDSKMTFALFDGLNVKMFMRNGKVLS</sequence>
<dbReference type="EMBL" id="MN988525">
    <property type="protein sequence ID" value="QIG72834.1"/>
    <property type="molecule type" value="Genomic_DNA"/>
</dbReference>
<protein>
    <recommendedName>
        <fullName evidence="5">VWFA domain-containing protein</fullName>
    </recommendedName>
</protein>
<evidence type="ECO:0008006" key="5">
    <source>
        <dbReference type="Google" id="ProtNLM"/>
    </source>
</evidence>
<reference evidence="3 4" key="1">
    <citation type="submission" date="2020-01" db="EMBL/GenBank/DDBJ databases">
        <title>Patterns of diversity and host range of bacteriophage communities associated with bean-nodulatin bacteria.</title>
        <authorList>
            <person name="Vann Cauwenberghe J."/>
            <person name="Santamaria R.I."/>
            <person name="Bustos P."/>
            <person name="Juarez S."/>
            <person name="Gonzalez V."/>
        </authorList>
    </citation>
    <scope>NUCLEOTIDE SEQUENCE [LARGE SCALE GENOMIC DNA]</scope>
    <source>
        <strain evidence="4">RHph</strain>
    </source>
</reference>
<feature type="compositionally biased region" description="Basic and acidic residues" evidence="2">
    <location>
        <begin position="17"/>
        <end position="39"/>
    </location>
</feature>
<name>A0A7S5UXG0_9CAUD</name>